<dbReference type="SUPFAM" id="SSF47413">
    <property type="entry name" value="lambda repressor-like DNA-binding domains"/>
    <property type="match status" value="1"/>
</dbReference>
<evidence type="ECO:0000313" key="4">
    <source>
        <dbReference type="Proteomes" id="UP000199306"/>
    </source>
</evidence>
<name>A0A1I5UUR8_9BACT</name>
<accession>A0A1I5UUR8</accession>
<organism evidence="3 4">
    <name type="scientific">Pseudarcicella hirudinis</name>
    <dbReference type="NCBI Taxonomy" id="1079859"/>
    <lineage>
        <taxon>Bacteria</taxon>
        <taxon>Pseudomonadati</taxon>
        <taxon>Bacteroidota</taxon>
        <taxon>Cytophagia</taxon>
        <taxon>Cytophagales</taxon>
        <taxon>Flectobacillaceae</taxon>
        <taxon>Pseudarcicella</taxon>
    </lineage>
</organism>
<gene>
    <name evidence="3" type="ORF">SAMN04515674_10866</name>
</gene>
<sequence length="342" mass="38598">MSIVSNNIKYLRRLNGLTQEQFARRINIKRSLLGAYEEARANPNLENLKTIAQVFGTSVDSLIKTDIRKIRETPGINIGQTVGQIPSSVLSTTQPTFNGQTVQRINPPTQPSQNFIAEAEPKPIAHVIEKYLRNEEQVKLVAQPVVPKKVNRADGYRGFVTVQNLTKPIEFPQVNNQHHDLLPEIKSSYSFGIVKRNLTSEYLLKYQKPEFLSALPQGNLPNLFAGKYRAFEVGEDFSFPGALVVGKHIADVTSVLDGRHYILILQNQGIIYRRVYNQAKIKGVLLLSSDNQSIPSFEVSLKDVLEIWEVKAFISEQLPEPQLSLEKIKGLVDELQNELSRR</sequence>
<dbReference type="Proteomes" id="UP000199306">
    <property type="component" value="Unassembled WGS sequence"/>
</dbReference>
<dbReference type="SMART" id="SM00530">
    <property type="entry name" value="HTH_XRE"/>
    <property type="match status" value="1"/>
</dbReference>
<feature type="domain" description="HTH cro/C1-type" evidence="2">
    <location>
        <begin position="8"/>
        <end position="62"/>
    </location>
</feature>
<protein>
    <submittedName>
        <fullName evidence="3">DNA-binding transcriptional regulator, XRE-family HTH domain</fullName>
    </submittedName>
</protein>
<evidence type="ECO:0000313" key="3">
    <source>
        <dbReference type="EMBL" id="SFP98962.1"/>
    </source>
</evidence>
<dbReference type="AlphaFoldDB" id="A0A1I5UUR8"/>
<keyword evidence="4" id="KW-1185">Reference proteome</keyword>
<dbReference type="STRING" id="1079859.SAMN04515674_10866"/>
<dbReference type="GO" id="GO:0003677">
    <property type="term" value="F:DNA binding"/>
    <property type="evidence" value="ECO:0007669"/>
    <property type="project" value="UniProtKB-KW"/>
</dbReference>
<dbReference type="InterPro" id="IPR010982">
    <property type="entry name" value="Lambda_DNA-bd_dom_sf"/>
</dbReference>
<dbReference type="Gene3D" id="1.10.260.40">
    <property type="entry name" value="lambda repressor-like DNA-binding domains"/>
    <property type="match status" value="1"/>
</dbReference>
<dbReference type="EMBL" id="FOXH01000008">
    <property type="protein sequence ID" value="SFP98962.1"/>
    <property type="molecule type" value="Genomic_DNA"/>
</dbReference>
<dbReference type="PANTHER" id="PTHR46558:SF11">
    <property type="entry name" value="HTH-TYPE TRANSCRIPTIONAL REGULATOR XRE"/>
    <property type="match status" value="1"/>
</dbReference>
<dbReference type="PANTHER" id="PTHR46558">
    <property type="entry name" value="TRACRIPTIONAL REGULATORY PROTEIN-RELATED-RELATED"/>
    <property type="match status" value="1"/>
</dbReference>
<evidence type="ECO:0000256" key="1">
    <source>
        <dbReference type="ARBA" id="ARBA00023125"/>
    </source>
</evidence>
<dbReference type="OrthoDB" id="3831186at2"/>
<dbReference type="CDD" id="cd00093">
    <property type="entry name" value="HTH_XRE"/>
    <property type="match status" value="1"/>
</dbReference>
<proteinExistence type="predicted"/>
<dbReference type="RefSeq" id="WP_092017911.1">
    <property type="nucleotide sequence ID" value="NZ_FOXH01000008.1"/>
</dbReference>
<keyword evidence="1 3" id="KW-0238">DNA-binding</keyword>
<evidence type="ECO:0000259" key="2">
    <source>
        <dbReference type="PROSITE" id="PS50943"/>
    </source>
</evidence>
<dbReference type="PROSITE" id="PS50943">
    <property type="entry name" value="HTH_CROC1"/>
    <property type="match status" value="1"/>
</dbReference>
<dbReference type="InterPro" id="IPR001387">
    <property type="entry name" value="Cro/C1-type_HTH"/>
</dbReference>
<dbReference type="Pfam" id="PF01381">
    <property type="entry name" value="HTH_3"/>
    <property type="match status" value="1"/>
</dbReference>
<reference evidence="3 4" key="1">
    <citation type="submission" date="2016-10" db="EMBL/GenBank/DDBJ databases">
        <authorList>
            <person name="de Groot N.N."/>
        </authorList>
    </citation>
    <scope>NUCLEOTIDE SEQUENCE [LARGE SCALE GENOMIC DNA]</scope>
    <source>
        <strain evidence="4">E92,LMG 26720,CCM 7988</strain>
    </source>
</reference>